<reference evidence="2 3" key="1">
    <citation type="journal article" date="2015" name="Stand. Genomic Sci.">
        <title>Genomic Encyclopedia of Bacterial and Archaeal Type Strains, Phase III: the genomes of soil and plant-associated and newly described type strains.</title>
        <authorList>
            <person name="Whitman W.B."/>
            <person name="Woyke T."/>
            <person name="Klenk H.P."/>
            <person name="Zhou Y."/>
            <person name="Lilburn T.G."/>
            <person name="Beck B.J."/>
            <person name="De Vos P."/>
            <person name="Vandamme P."/>
            <person name="Eisen J.A."/>
            <person name="Garrity G."/>
            <person name="Hugenholtz P."/>
            <person name="Kyrpides N.C."/>
        </authorList>
    </citation>
    <scope>NUCLEOTIDE SEQUENCE [LARGE SCALE GENOMIC DNA]</scope>
    <source>
        <strain evidence="2 3">CGMCC 1.7748</strain>
    </source>
</reference>
<dbReference type="InterPro" id="IPR002347">
    <property type="entry name" value="SDR_fam"/>
</dbReference>
<evidence type="ECO:0000256" key="1">
    <source>
        <dbReference type="ARBA" id="ARBA00006484"/>
    </source>
</evidence>
<proteinExistence type="inferred from homology"/>
<name>A0A562KME6_SPHWJ</name>
<evidence type="ECO:0000313" key="2">
    <source>
        <dbReference type="EMBL" id="TWH96579.1"/>
    </source>
</evidence>
<comment type="caution">
    <text evidence="2">The sequence shown here is derived from an EMBL/GenBank/DDBJ whole genome shotgun (WGS) entry which is preliminary data.</text>
</comment>
<dbReference type="Pfam" id="PF13561">
    <property type="entry name" value="adh_short_C2"/>
    <property type="match status" value="1"/>
</dbReference>
<organism evidence="2 3">
    <name type="scientific">Sphingobium wenxiniae (strain DSM 21828 / CGMCC 1.7748 / JZ-1)</name>
    <dbReference type="NCBI Taxonomy" id="595605"/>
    <lineage>
        <taxon>Bacteria</taxon>
        <taxon>Pseudomonadati</taxon>
        <taxon>Pseudomonadota</taxon>
        <taxon>Alphaproteobacteria</taxon>
        <taxon>Sphingomonadales</taxon>
        <taxon>Sphingomonadaceae</taxon>
        <taxon>Sphingobium</taxon>
    </lineage>
</organism>
<dbReference type="PANTHER" id="PTHR42879:SF6">
    <property type="entry name" value="NADPH-DEPENDENT REDUCTASE BACG"/>
    <property type="match status" value="1"/>
</dbReference>
<dbReference type="Gene3D" id="3.40.50.720">
    <property type="entry name" value="NAD(P)-binding Rossmann-like Domain"/>
    <property type="match status" value="1"/>
</dbReference>
<dbReference type="Proteomes" id="UP000316624">
    <property type="component" value="Unassembled WGS sequence"/>
</dbReference>
<dbReference type="RefSeq" id="WP_021246090.1">
    <property type="nucleotide sequence ID" value="NZ_JACIIY010000009.1"/>
</dbReference>
<gene>
    <name evidence="2" type="ORF">IQ35_00510</name>
</gene>
<dbReference type="PANTHER" id="PTHR42879">
    <property type="entry name" value="3-OXOACYL-(ACYL-CARRIER-PROTEIN) REDUCTASE"/>
    <property type="match status" value="1"/>
</dbReference>
<dbReference type="EMBL" id="VLKK01000002">
    <property type="protein sequence ID" value="TWH96579.1"/>
    <property type="molecule type" value="Genomic_DNA"/>
</dbReference>
<keyword evidence="3" id="KW-1185">Reference proteome</keyword>
<dbReference type="SUPFAM" id="SSF51735">
    <property type="entry name" value="NAD(P)-binding Rossmann-fold domains"/>
    <property type="match status" value="1"/>
</dbReference>
<dbReference type="InterPro" id="IPR050259">
    <property type="entry name" value="SDR"/>
</dbReference>
<dbReference type="InterPro" id="IPR036291">
    <property type="entry name" value="NAD(P)-bd_dom_sf"/>
</dbReference>
<accession>A0A562KME6</accession>
<evidence type="ECO:0000313" key="3">
    <source>
        <dbReference type="Proteomes" id="UP000316624"/>
    </source>
</evidence>
<sequence>MDFRIAGKVAFVAGGSKGMGREAALALAAEGCKVLIVARGQEAIDAAVADIRSQGGTAQGVSADLTSREGINKALDICRSHWDMPDIVVSQTKQYHEGRAIDMDPEQVEDMFRTVTMSAVYLAQATVPAMQAKKWGRFVHIGSGTAKEPEARFPHAVANVARPATSGFLKTLSFEVAVDGVTVNTVAPGWIYTPGMEHFFSEHGWSMEQANAWLKDTIGVPAGRPGKAEEIGATVAYLCSDQAGYITGTWLVVDGGNHFSIM</sequence>
<dbReference type="PRINTS" id="PR00081">
    <property type="entry name" value="GDHRDH"/>
</dbReference>
<comment type="similarity">
    <text evidence="1">Belongs to the short-chain dehydrogenases/reductases (SDR) family.</text>
</comment>
<dbReference type="AlphaFoldDB" id="A0A562KME6"/>
<protein>
    <submittedName>
        <fullName evidence="2">3-oxoacyl-[acyl-carrier protein] reductase</fullName>
    </submittedName>
</protein>